<keyword evidence="2" id="KW-1185">Reference proteome</keyword>
<gene>
    <name evidence="1" type="ORF">V8201_14765</name>
</gene>
<dbReference type="EMBL" id="JBBBDM010000008">
    <property type="protein sequence ID" value="MEI5688350.1"/>
    <property type="molecule type" value="Genomic_DNA"/>
</dbReference>
<sequence>MADGDLDYFRNRVVVERERARRASSPEAHCAHRQLAAAYLQRIGEVTGRERRHV</sequence>
<proteinExistence type="predicted"/>
<name>A0ABU8H5L1_9SPHN</name>
<evidence type="ECO:0000313" key="1">
    <source>
        <dbReference type="EMBL" id="MEI5688350.1"/>
    </source>
</evidence>
<evidence type="ECO:0000313" key="2">
    <source>
        <dbReference type="Proteomes" id="UP001367771"/>
    </source>
</evidence>
<accession>A0ABU8H5L1</accession>
<comment type="caution">
    <text evidence="1">The sequence shown here is derived from an EMBL/GenBank/DDBJ whole genome shotgun (WGS) entry which is preliminary data.</text>
</comment>
<protein>
    <submittedName>
        <fullName evidence="1">Uncharacterized protein</fullName>
    </submittedName>
</protein>
<dbReference type="Proteomes" id="UP001367771">
    <property type="component" value="Unassembled WGS sequence"/>
</dbReference>
<reference evidence="1 2" key="1">
    <citation type="journal article" date="2013" name="Int. J. Syst. Evol. Microbiol.">
        <title>Sphingomonas kyungheensis sp. nov., a bacterium with ginsenoside-converting activity isolated from soil of a ginseng field.</title>
        <authorList>
            <person name="Son H.M."/>
            <person name="Yang J.E."/>
            <person name="Park Y."/>
            <person name="Han C.K."/>
            <person name="Kim S.G."/>
            <person name="Kook M."/>
            <person name="Yi T.H."/>
        </authorList>
    </citation>
    <scope>NUCLEOTIDE SEQUENCE [LARGE SCALE GENOMIC DNA]</scope>
    <source>
        <strain evidence="1 2">LMG 26582</strain>
    </source>
</reference>
<organism evidence="1 2">
    <name type="scientific">Sphingomonas kyungheensis</name>
    <dbReference type="NCBI Taxonomy" id="1069987"/>
    <lineage>
        <taxon>Bacteria</taxon>
        <taxon>Pseudomonadati</taxon>
        <taxon>Pseudomonadota</taxon>
        <taxon>Alphaproteobacteria</taxon>
        <taxon>Sphingomonadales</taxon>
        <taxon>Sphingomonadaceae</taxon>
        <taxon>Sphingomonas</taxon>
    </lineage>
</organism>
<dbReference type="RefSeq" id="WP_153810812.1">
    <property type="nucleotide sequence ID" value="NZ_JBBBDM010000008.1"/>
</dbReference>